<name>A0A9X0C882_9EURO</name>
<proteinExistence type="predicted"/>
<accession>A0A9X0C882</accession>
<dbReference type="AlphaFoldDB" id="A0A9X0C882"/>
<gene>
    <name evidence="1" type="ORF">N7463_002315</name>
</gene>
<evidence type="ECO:0000313" key="2">
    <source>
        <dbReference type="Proteomes" id="UP001149954"/>
    </source>
</evidence>
<dbReference type="SUPFAM" id="SSF48264">
    <property type="entry name" value="Cytochrome P450"/>
    <property type="match status" value="1"/>
</dbReference>
<reference evidence="1" key="2">
    <citation type="journal article" date="2023" name="IMA Fungus">
        <title>Comparative genomic study of the Penicillium genus elucidates a diverse pangenome and 15 lateral gene transfer events.</title>
        <authorList>
            <person name="Petersen C."/>
            <person name="Sorensen T."/>
            <person name="Nielsen M.R."/>
            <person name="Sondergaard T.E."/>
            <person name="Sorensen J.L."/>
            <person name="Fitzpatrick D.A."/>
            <person name="Frisvad J.C."/>
            <person name="Nielsen K.L."/>
        </authorList>
    </citation>
    <scope>NUCLEOTIDE SEQUENCE</scope>
    <source>
        <strain evidence="1">IBT 29495</strain>
    </source>
</reference>
<dbReference type="GO" id="GO:0020037">
    <property type="term" value="F:heme binding"/>
    <property type="evidence" value="ECO:0007669"/>
    <property type="project" value="InterPro"/>
</dbReference>
<dbReference type="InterPro" id="IPR036396">
    <property type="entry name" value="Cyt_P450_sf"/>
</dbReference>
<dbReference type="Gene3D" id="1.10.630.10">
    <property type="entry name" value="Cytochrome P450"/>
    <property type="match status" value="1"/>
</dbReference>
<dbReference type="Proteomes" id="UP001149954">
    <property type="component" value="Unassembled WGS sequence"/>
</dbReference>
<comment type="caution">
    <text evidence="1">The sequence shown here is derived from an EMBL/GenBank/DDBJ whole genome shotgun (WGS) entry which is preliminary data.</text>
</comment>
<protein>
    <submittedName>
        <fullName evidence="1">Uncharacterized protein</fullName>
    </submittedName>
</protein>
<evidence type="ECO:0000313" key="1">
    <source>
        <dbReference type="EMBL" id="KAJ5512763.1"/>
    </source>
</evidence>
<reference evidence="1" key="1">
    <citation type="submission" date="2022-12" db="EMBL/GenBank/DDBJ databases">
        <authorList>
            <person name="Petersen C."/>
        </authorList>
    </citation>
    <scope>NUCLEOTIDE SEQUENCE</scope>
    <source>
        <strain evidence="1">IBT 29495</strain>
    </source>
</reference>
<keyword evidence="2" id="KW-1185">Reference proteome</keyword>
<dbReference type="GO" id="GO:0016705">
    <property type="term" value="F:oxidoreductase activity, acting on paired donors, with incorporation or reduction of molecular oxygen"/>
    <property type="evidence" value="ECO:0007669"/>
    <property type="project" value="InterPro"/>
</dbReference>
<dbReference type="EMBL" id="JAPWDS010000002">
    <property type="protein sequence ID" value="KAJ5512763.1"/>
    <property type="molecule type" value="Genomic_DNA"/>
</dbReference>
<sequence>MFRRTTGFYILSIVGKFIAERTEALESNRKGELDLGGRDMLWQFFEIQANDTSLPKWCVTAWAFSNAIPGSYFTAVILRSVWHTLLSYPVTLDRLREELRAAEENNPKGFSKPFP</sequence>
<organism evidence="1 2">
    <name type="scientific">Penicillium fimorum</name>
    <dbReference type="NCBI Taxonomy" id="1882269"/>
    <lineage>
        <taxon>Eukaryota</taxon>
        <taxon>Fungi</taxon>
        <taxon>Dikarya</taxon>
        <taxon>Ascomycota</taxon>
        <taxon>Pezizomycotina</taxon>
        <taxon>Eurotiomycetes</taxon>
        <taxon>Eurotiomycetidae</taxon>
        <taxon>Eurotiales</taxon>
        <taxon>Aspergillaceae</taxon>
        <taxon>Penicillium</taxon>
    </lineage>
</organism>
<dbReference type="GO" id="GO:0004497">
    <property type="term" value="F:monooxygenase activity"/>
    <property type="evidence" value="ECO:0007669"/>
    <property type="project" value="InterPro"/>
</dbReference>
<dbReference type="GO" id="GO:0005506">
    <property type="term" value="F:iron ion binding"/>
    <property type="evidence" value="ECO:0007669"/>
    <property type="project" value="InterPro"/>
</dbReference>